<evidence type="ECO:0000313" key="4">
    <source>
        <dbReference type="EMBL" id="GGB60086.1"/>
    </source>
</evidence>
<dbReference type="Proteomes" id="UP000621492">
    <property type="component" value="Unassembled WGS sequence"/>
</dbReference>
<accession>A0A9W5U1F4</accession>
<dbReference type="PANTHER" id="PTHR43793">
    <property type="entry name" value="FAD SYNTHASE"/>
    <property type="match status" value="1"/>
</dbReference>
<evidence type="ECO:0000313" key="5">
    <source>
        <dbReference type="Proteomes" id="UP000621492"/>
    </source>
</evidence>
<dbReference type="Pfam" id="PF01467">
    <property type="entry name" value="CTP_transf_like"/>
    <property type="match status" value="1"/>
</dbReference>
<dbReference type="InterPro" id="IPR050385">
    <property type="entry name" value="Archaeal_FAD_synthase"/>
</dbReference>
<reference evidence="4" key="2">
    <citation type="submission" date="2020-09" db="EMBL/GenBank/DDBJ databases">
        <authorList>
            <person name="Sun Q."/>
            <person name="Zhou Y."/>
        </authorList>
    </citation>
    <scope>NUCLEOTIDE SEQUENCE</scope>
    <source>
        <strain evidence="4">CGMCC 1.15454</strain>
    </source>
</reference>
<keyword evidence="2" id="KW-0548">Nucleotidyltransferase</keyword>
<evidence type="ECO:0000259" key="3">
    <source>
        <dbReference type="Pfam" id="PF01467"/>
    </source>
</evidence>
<dbReference type="EMBL" id="BMJD01000058">
    <property type="protein sequence ID" value="GGB60086.1"/>
    <property type="molecule type" value="Genomic_DNA"/>
</dbReference>
<dbReference type="SUPFAM" id="SSF52374">
    <property type="entry name" value="Nucleotidylyl transferase"/>
    <property type="match status" value="1"/>
</dbReference>
<dbReference type="Gene3D" id="3.40.50.620">
    <property type="entry name" value="HUPs"/>
    <property type="match status" value="1"/>
</dbReference>
<dbReference type="InterPro" id="IPR004821">
    <property type="entry name" value="Cyt_trans-like"/>
</dbReference>
<organism evidence="4 5">
    <name type="scientific">Lentibacillus populi</name>
    <dbReference type="NCBI Taxonomy" id="1827502"/>
    <lineage>
        <taxon>Bacteria</taxon>
        <taxon>Bacillati</taxon>
        <taxon>Bacillota</taxon>
        <taxon>Bacilli</taxon>
        <taxon>Bacillales</taxon>
        <taxon>Bacillaceae</taxon>
        <taxon>Lentibacillus</taxon>
    </lineage>
</organism>
<dbReference type="NCBIfam" id="TIGR00125">
    <property type="entry name" value="cyt_tran_rel"/>
    <property type="match status" value="1"/>
</dbReference>
<dbReference type="AlphaFoldDB" id="A0A9W5U1F4"/>
<keyword evidence="5" id="KW-1185">Reference proteome</keyword>
<keyword evidence="1" id="KW-0808">Transferase</keyword>
<reference evidence="4" key="1">
    <citation type="journal article" date="2014" name="Int. J. Syst. Evol. Microbiol.">
        <title>Complete genome sequence of Corynebacterium casei LMG S-19264T (=DSM 44701T), isolated from a smear-ripened cheese.</title>
        <authorList>
            <consortium name="US DOE Joint Genome Institute (JGI-PGF)"/>
            <person name="Walter F."/>
            <person name="Albersmeier A."/>
            <person name="Kalinowski J."/>
            <person name="Ruckert C."/>
        </authorList>
    </citation>
    <scope>NUCLEOTIDE SEQUENCE</scope>
    <source>
        <strain evidence="4">CGMCC 1.15454</strain>
    </source>
</reference>
<dbReference type="InterPro" id="IPR014729">
    <property type="entry name" value="Rossmann-like_a/b/a_fold"/>
</dbReference>
<gene>
    <name evidence="4" type="ORF">GCM10011409_41860</name>
</gene>
<proteinExistence type="predicted"/>
<dbReference type="GO" id="GO:0016779">
    <property type="term" value="F:nucleotidyltransferase activity"/>
    <property type="evidence" value="ECO:0007669"/>
    <property type="project" value="UniProtKB-KW"/>
</dbReference>
<protein>
    <recommendedName>
        <fullName evidence="3">Cytidyltransferase-like domain-containing protein</fullName>
    </recommendedName>
</protein>
<feature type="domain" description="Cytidyltransferase-like" evidence="3">
    <location>
        <begin position="5"/>
        <end position="43"/>
    </location>
</feature>
<sequence>MKKAITYGTFDILHTGHINLLGRAKKYGDYLIVAISADKFNRQK</sequence>
<dbReference type="PANTHER" id="PTHR43793:SF1">
    <property type="entry name" value="FAD SYNTHASE"/>
    <property type="match status" value="1"/>
</dbReference>
<comment type="caution">
    <text evidence="4">The sequence shown here is derived from an EMBL/GenBank/DDBJ whole genome shotgun (WGS) entry which is preliminary data.</text>
</comment>
<evidence type="ECO:0000256" key="1">
    <source>
        <dbReference type="ARBA" id="ARBA00022679"/>
    </source>
</evidence>
<name>A0A9W5U1F4_9BACI</name>
<evidence type="ECO:0000256" key="2">
    <source>
        <dbReference type="ARBA" id="ARBA00022695"/>
    </source>
</evidence>